<dbReference type="Pfam" id="PF04082">
    <property type="entry name" value="Fungal_trans"/>
    <property type="match status" value="1"/>
</dbReference>
<dbReference type="GO" id="GO:0006351">
    <property type="term" value="P:DNA-templated transcription"/>
    <property type="evidence" value="ECO:0007669"/>
    <property type="project" value="InterPro"/>
</dbReference>
<dbReference type="GO" id="GO:0008270">
    <property type="term" value="F:zinc ion binding"/>
    <property type="evidence" value="ECO:0007669"/>
    <property type="project" value="InterPro"/>
</dbReference>
<dbReference type="STRING" id="490622.A0A395NWS5"/>
<evidence type="ECO:0000256" key="1">
    <source>
        <dbReference type="ARBA" id="ARBA00023242"/>
    </source>
</evidence>
<organism evidence="3 4">
    <name type="scientific">Trichoderma arundinaceum</name>
    <dbReference type="NCBI Taxonomy" id="490622"/>
    <lineage>
        <taxon>Eukaryota</taxon>
        <taxon>Fungi</taxon>
        <taxon>Dikarya</taxon>
        <taxon>Ascomycota</taxon>
        <taxon>Pezizomycotina</taxon>
        <taxon>Sordariomycetes</taxon>
        <taxon>Hypocreomycetidae</taxon>
        <taxon>Hypocreales</taxon>
        <taxon>Hypocreaceae</taxon>
        <taxon>Trichoderma</taxon>
    </lineage>
</organism>
<dbReference type="EMBL" id="PXOA01000105">
    <property type="protein sequence ID" value="RFU80539.1"/>
    <property type="molecule type" value="Genomic_DNA"/>
</dbReference>
<dbReference type="InterPro" id="IPR050797">
    <property type="entry name" value="Carb_Metab_Trans_Reg"/>
</dbReference>
<sequence length="421" mass="47025">MSANARPLAQDITIPISLKSQSKEQEVSPISLPEQILLENASPGSPSIDPVLNSPSGQLSYEIPSEMGLLSWEQIDADFSHFQPGLAADFLGSLGPREDTRSHQGELSEVLLDNDDVNSTPQFVGTTGEFSPCLFGHYLRDASNRLRFKKLTLQSVHLGRLPAHFMLTSQSLYAQSREEAGLAPKIDEEKSREELESIVPIDIGIRLIRLYERFIAPQYPVFSIHSRPSPTSSPTYLLAAIYAIAQPFMQFDDVLTLDLAYDPLPYSALLQISLKALAFEIYGPTLPVVQAFVLLLAHPTTHHLISDSSFKWTLLGMVISAAHALGFHMDPAEWSIPRWQVAQRRRIAFMIFMIDTWMASSLGRPPMLSEENWLVTALSVEDEYGAGLEEADWRGFLYHAELTSILREVLSELQYVSTCYS</sequence>
<gene>
    <name evidence="3" type="ORF">TARUN_1658</name>
</gene>
<name>A0A395NWS5_TRIAR</name>
<dbReference type="CDD" id="cd12148">
    <property type="entry name" value="fungal_TF_MHR"/>
    <property type="match status" value="1"/>
</dbReference>
<dbReference type="OrthoDB" id="408631at2759"/>
<dbReference type="GO" id="GO:0003677">
    <property type="term" value="F:DNA binding"/>
    <property type="evidence" value="ECO:0007669"/>
    <property type="project" value="InterPro"/>
</dbReference>
<keyword evidence="1" id="KW-0539">Nucleus</keyword>
<evidence type="ECO:0000313" key="4">
    <source>
        <dbReference type="Proteomes" id="UP000266272"/>
    </source>
</evidence>
<accession>A0A395NWS5</accession>
<dbReference type="PANTHER" id="PTHR31668">
    <property type="entry name" value="GLUCOSE TRANSPORT TRANSCRIPTION REGULATOR RGT1-RELATED-RELATED"/>
    <property type="match status" value="1"/>
</dbReference>
<dbReference type="SMART" id="SM00906">
    <property type="entry name" value="Fungal_trans"/>
    <property type="match status" value="1"/>
</dbReference>
<reference evidence="3 4" key="1">
    <citation type="journal article" date="2018" name="PLoS Pathog.">
        <title>Evolution of structural diversity of trichothecenes, a family of toxins produced by plant pathogenic and entomopathogenic fungi.</title>
        <authorList>
            <person name="Proctor R.H."/>
            <person name="McCormick S.P."/>
            <person name="Kim H.S."/>
            <person name="Cardoza R.E."/>
            <person name="Stanley A.M."/>
            <person name="Lindo L."/>
            <person name="Kelly A."/>
            <person name="Brown D.W."/>
            <person name="Lee T."/>
            <person name="Vaughan M.M."/>
            <person name="Alexander N.J."/>
            <person name="Busman M."/>
            <person name="Gutierrez S."/>
        </authorList>
    </citation>
    <scope>NUCLEOTIDE SEQUENCE [LARGE SCALE GENOMIC DNA]</scope>
    <source>
        <strain evidence="3 4">IBT 40837</strain>
    </source>
</reference>
<proteinExistence type="predicted"/>
<comment type="caution">
    <text evidence="3">The sequence shown here is derived from an EMBL/GenBank/DDBJ whole genome shotgun (WGS) entry which is preliminary data.</text>
</comment>
<feature type="domain" description="Xylanolytic transcriptional activator regulatory" evidence="2">
    <location>
        <begin position="311"/>
        <end position="383"/>
    </location>
</feature>
<keyword evidence="4" id="KW-1185">Reference proteome</keyword>
<evidence type="ECO:0000313" key="3">
    <source>
        <dbReference type="EMBL" id="RFU80539.1"/>
    </source>
</evidence>
<dbReference type="GO" id="GO:0001080">
    <property type="term" value="P:nitrogen catabolite activation of transcription from RNA polymerase II promoter"/>
    <property type="evidence" value="ECO:0007669"/>
    <property type="project" value="TreeGrafter"/>
</dbReference>
<dbReference type="InterPro" id="IPR007219">
    <property type="entry name" value="XnlR_reg_dom"/>
</dbReference>
<dbReference type="GO" id="GO:0005634">
    <property type="term" value="C:nucleus"/>
    <property type="evidence" value="ECO:0007669"/>
    <property type="project" value="TreeGrafter"/>
</dbReference>
<protein>
    <recommendedName>
        <fullName evidence="2">Xylanolytic transcriptional activator regulatory domain-containing protein</fullName>
    </recommendedName>
</protein>
<dbReference type="AlphaFoldDB" id="A0A395NWS5"/>
<evidence type="ECO:0000259" key="2">
    <source>
        <dbReference type="SMART" id="SM00906"/>
    </source>
</evidence>
<dbReference type="PANTHER" id="PTHR31668:SF4">
    <property type="entry name" value="TRANSCRIPTIONAL ACTIVATOR PROTEIN DAL81"/>
    <property type="match status" value="1"/>
</dbReference>
<dbReference type="Proteomes" id="UP000266272">
    <property type="component" value="Unassembled WGS sequence"/>
</dbReference>